<reference evidence="1" key="1">
    <citation type="submission" date="2023-03" db="EMBL/GenBank/DDBJ databases">
        <title>Massive genome expansion in bonnet fungi (Mycena s.s.) driven by repeated elements and novel gene families across ecological guilds.</title>
        <authorList>
            <consortium name="Lawrence Berkeley National Laboratory"/>
            <person name="Harder C.B."/>
            <person name="Miyauchi S."/>
            <person name="Viragh M."/>
            <person name="Kuo A."/>
            <person name="Thoen E."/>
            <person name="Andreopoulos B."/>
            <person name="Lu D."/>
            <person name="Skrede I."/>
            <person name="Drula E."/>
            <person name="Henrissat B."/>
            <person name="Morin E."/>
            <person name="Kohler A."/>
            <person name="Barry K."/>
            <person name="LaButti K."/>
            <person name="Morin E."/>
            <person name="Salamov A."/>
            <person name="Lipzen A."/>
            <person name="Mereny Z."/>
            <person name="Hegedus B."/>
            <person name="Baldrian P."/>
            <person name="Stursova M."/>
            <person name="Weitz H."/>
            <person name="Taylor A."/>
            <person name="Grigoriev I.V."/>
            <person name="Nagy L.G."/>
            <person name="Martin F."/>
            <person name="Kauserud H."/>
        </authorList>
    </citation>
    <scope>NUCLEOTIDE SEQUENCE</scope>
    <source>
        <strain evidence="1">9284</strain>
    </source>
</reference>
<name>A0AAD7CKQ7_9AGAR</name>
<keyword evidence="2" id="KW-1185">Reference proteome</keyword>
<sequence>MYMHSPDTHEESNEKIARLLDILYDESPELIRYIEHLDVGPLTFMKEKIQDDLCDLPFSHLTSLKVSSQPGFRFDTREACLIARLIGTPSLESVFINCIFNGSLDLLLLWERCTDRLKHVEVCSGVMYLRDALKSDFAERLNIKVPTSRIKLESFGTHDTPDVTGPWLDDFRCPFDVSAITAFQFYFPLDDFLENILSSAMSNTIELLSVHSYEMVYRNDISRFLKITQLDIDGDRKGGTYLDWLHTIRPENRPRIEAIRFRVYQEVDIPALDKLLCDAQHDFSGLKIVEIHLSKELPDLMRSAGGYFKWIGPNISLGWNFDHKSTVPWYQRMV</sequence>
<accession>A0AAD7CKQ7</accession>
<dbReference type="AlphaFoldDB" id="A0AAD7CKQ7"/>
<dbReference type="EMBL" id="JARKIF010000001">
    <property type="protein sequence ID" value="KAJ7651273.1"/>
    <property type="molecule type" value="Genomic_DNA"/>
</dbReference>
<organism evidence="1 2">
    <name type="scientific">Roridomyces roridus</name>
    <dbReference type="NCBI Taxonomy" id="1738132"/>
    <lineage>
        <taxon>Eukaryota</taxon>
        <taxon>Fungi</taxon>
        <taxon>Dikarya</taxon>
        <taxon>Basidiomycota</taxon>
        <taxon>Agaricomycotina</taxon>
        <taxon>Agaricomycetes</taxon>
        <taxon>Agaricomycetidae</taxon>
        <taxon>Agaricales</taxon>
        <taxon>Marasmiineae</taxon>
        <taxon>Mycenaceae</taxon>
        <taxon>Roridomyces</taxon>
    </lineage>
</organism>
<protein>
    <submittedName>
        <fullName evidence="1">Uncharacterized protein</fullName>
    </submittedName>
</protein>
<comment type="caution">
    <text evidence="1">The sequence shown here is derived from an EMBL/GenBank/DDBJ whole genome shotgun (WGS) entry which is preliminary data.</text>
</comment>
<evidence type="ECO:0000313" key="1">
    <source>
        <dbReference type="EMBL" id="KAJ7651273.1"/>
    </source>
</evidence>
<gene>
    <name evidence="1" type="ORF">FB45DRAFT_34112</name>
</gene>
<proteinExistence type="predicted"/>
<evidence type="ECO:0000313" key="2">
    <source>
        <dbReference type="Proteomes" id="UP001221142"/>
    </source>
</evidence>
<dbReference type="Proteomes" id="UP001221142">
    <property type="component" value="Unassembled WGS sequence"/>
</dbReference>